<proteinExistence type="inferred from homology"/>
<accession>A0A5K7YVM3</accession>
<dbReference type="CDD" id="cd08993">
    <property type="entry name" value="GH130"/>
    <property type="match status" value="1"/>
</dbReference>
<dbReference type="RefSeq" id="WP_155318995.1">
    <property type="nucleotide sequence ID" value="NZ_AP021874.1"/>
</dbReference>
<evidence type="ECO:0000313" key="5">
    <source>
        <dbReference type="Proteomes" id="UP000427906"/>
    </source>
</evidence>
<dbReference type="PANTHER" id="PTHR34106">
    <property type="entry name" value="GLYCOSIDASE"/>
    <property type="match status" value="1"/>
</dbReference>
<evidence type="ECO:0008006" key="6">
    <source>
        <dbReference type="Google" id="ProtNLM"/>
    </source>
</evidence>
<keyword evidence="5" id="KW-1185">Reference proteome</keyword>
<gene>
    <name evidence="4" type="ORF">DSCA_50410</name>
</gene>
<evidence type="ECO:0000313" key="4">
    <source>
        <dbReference type="EMBL" id="BBO71111.1"/>
    </source>
</evidence>
<dbReference type="GO" id="GO:0016757">
    <property type="term" value="F:glycosyltransferase activity"/>
    <property type="evidence" value="ECO:0007669"/>
    <property type="project" value="UniProtKB-KW"/>
</dbReference>
<dbReference type="SUPFAM" id="SSF75005">
    <property type="entry name" value="Arabinanase/levansucrase/invertase"/>
    <property type="match status" value="1"/>
</dbReference>
<evidence type="ECO:0000256" key="2">
    <source>
        <dbReference type="ARBA" id="ARBA00022679"/>
    </source>
</evidence>
<keyword evidence="2" id="KW-0808">Transferase</keyword>
<sequence>MNIQNQTITRFKNNPILISKDVPYPVVTVHNAGVVKHNDRYLMLFRSHLRNGRSIIGRADSDDGFSFSVHPKPFLIPSTGTVFAEYEAFGVEDLRICPVEGAYLLTYSAYSRHGVRIALARTSDFEKVERVALITQADLRNVVIFPEKFGGRYVRLDRPHSEISQWSIWISYSPDLVHWGDSRVIMKPVAYHWDEMKIGPGAPPFKTDKGWLHIYHGVFKTMSGTVYRLGAALHDLDDPSEIIGVSDGWILQPEDPWEVNGYVPNVVFTCGAVPEDDGTVKIYWGGADTVMCVGTAVIDELVALCLSDSRPPL</sequence>
<reference evidence="4 5" key="1">
    <citation type="submission" date="2019-11" db="EMBL/GenBank/DDBJ databases">
        <title>Comparative genomics of hydrocarbon-degrading Desulfosarcina strains.</title>
        <authorList>
            <person name="Watanabe M."/>
            <person name="Kojima H."/>
            <person name="Fukui M."/>
        </authorList>
    </citation>
    <scope>NUCLEOTIDE SEQUENCE [LARGE SCALE GENOMIC DNA]</scope>
    <source>
        <strain evidence="4 5">PL12</strain>
    </source>
</reference>
<name>A0A5K7YVM3_9BACT</name>
<keyword evidence="1" id="KW-0328">Glycosyltransferase</keyword>
<dbReference type="InterPro" id="IPR023296">
    <property type="entry name" value="Glyco_hydro_beta-prop_sf"/>
</dbReference>
<evidence type="ECO:0000256" key="1">
    <source>
        <dbReference type="ARBA" id="ARBA00022676"/>
    </source>
</evidence>
<dbReference type="KEGG" id="dalk:DSCA_50410"/>
<organism evidence="4 5">
    <name type="scientific">Desulfosarcina alkanivorans</name>
    <dbReference type="NCBI Taxonomy" id="571177"/>
    <lineage>
        <taxon>Bacteria</taxon>
        <taxon>Pseudomonadati</taxon>
        <taxon>Thermodesulfobacteriota</taxon>
        <taxon>Desulfobacteria</taxon>
        <taxon>Desulfobacterales</taxon>
        <taxon>Desulfosarcinaceae</taxon>
        <taxon>Desulfosarcina</taxon>
    </lineage>
</organism>
<dbReference type="InterPro" id="IPR007184">
    <property type="entry name" value="Mannoside_phosphorylase"/>
</dbReference>
<dbReference type="PANTHER" id="PTHR34106:SF5">
    <property type="entry name" value="GLYCOSIDASE"/>
    <property type="match status" value="1"/>
</dbReference>
<dbReference type="AlphaFoldDB" id="A0A5K7YVM3"/>
<dbReference type="PIRSF" id="PIRSF016202">
    <property type="entry name" value="PH1107"/>
    <property type="match status" value="1"/>
</dbReference>
<dbReference type="Gene3D" id="2.115.10.20">
    <property type="entry name" value="Glycosyl hydrolase domain, family 43"/>
    <property type="match status" value="1"/>
</dbReference>
<comment type="similarity">
    <text evidence="3">Belongs to the glycosyl hydrolase 130 family.</text>
</comment>
<dbReference type="Proteomes" id="UP000427906">
    <property type="component" value="Chromosome"/>
</dbReference>
<dbReference type="OrthoDB" id="9776657at2"/>
<protein>
    <recommendedName>
        <fullName evidence="6">Glycosidase</fullName>
    </recommendedName>
</protein>
<evidence type="ECO:0000256" key="3">
    <source>
        <dbReference type="ARBA" id="ARBA00024356"/>
    </source>
</evidence>
<dbReference type="Pfam" id="PF04041">
    <property type="entry name" value="Glyco_hydro_130"/>
    <property type="match status" value="1"/>
</dbReference>
<dbReference type="EMBL" id="AP021874">
    <property type="protein sequence ID" value="BBO71111.1"/>
    <property type="molecule type" value="Genomic_DNA"/>
</dbReference>